<protein>
    <submittedName>
        <fullName evidence="1">Uncharacterized protein</fullName>
    </submittedName>
</protein>
<gene>
    <name evidence="1" type="ORF">OKJ48_03540</name>
</gene>
<sequence length="75" mass="8356">MTTVAENLVDCAQSCAPDLAFRLLLSTLHGSWLSEPYGAFRLSADQYGRLERLGSAFRYGEFVVSDYKYLVAEGE</sequence>
<comment type="caution">
    <text evidence="1">The sequence shown here is derived from an EMBL/GenBank/DDBJ whole genome shotgun (WGS) entry which is preliminary data.</text>
</comment>
<evidence type="ECO:0000313" key="2">
    <source>
        <dbReference type="Proteomes" id="UP001352223"/>
    </source>
</evidence>
<organism evidence="1 2">
    <name type="scientific">Streptomyces kunmingensis</name>
    <dbReference type="NCBI Taxonomy" id="68225"/>
    <lineage>
        <taxon>Bacteria</taxon>
        <taxon>Bacillati</taxon>
        <taxon>Actinomycetota</taxon>
        <taxon>Actinomycetes</taxon>
        <taxon>Kitasatosporales</taxon>
        <taxon>Streptomycetaceae</taxon>
        <taxon>Streptomyces</taxon>
    </lineage>
</organism>
<evidence type="ECO:0000313" key="1">
    <source>
        <dbReference type="EMBL" id="MEB3959328.1"/>
    </source>
</evidence>
<accession>A0ABU6C3M2</accession>
<dbReference type="Proteomes" id="UP001352223">
    <property type="component" value="Unassembled WGS sequence"/>
</dbReference>
<reference evidence="1 2" key="1">
    <citation type="submission" date="2022-10" db="EMBL/GenBank/DDBJ databases">
        <authorList>
            <person name="Xie J."/>
            <person name="Shen N."/>
        </authorList>
    </citation>
    <scope>NUCLEOTIDE SEQUENCE [LARGE SCALE GENOMIC DNA]</scope>
    <source>
        <strain evidence="1 2">DSM 41681</strain>
    </source>
</reference>
<proteinExistence type="predicted"/>
<name>A0ABU6C3M2_9ACTN</name>
<dbReference type="RefSeq" id="WP_324766312.1">
    <property type="nucleotide sequence ID" value="NZ_JAOZYB010000013.1"/>
</dbReference>
<dbReference type="EMBL" id="JAOZYB010000013">
    <property type="protein sequence ID" value="MEB3959328.1"/>
    <property type="molecule type" value="Genomic_DNA"/>
</dbReference>
<keyword evidence="2" id="KW-1185">Reference proteome</keyword>